<reference evidence="2" key="1">
    <citation type="submission" date="2020-08" db="EMBL/GenBank/DDBJ databases">
        <title>Genome public.</title>
        <authorList>
            <person name="Liu C."/>
            <person name="Sun Q."/>
        </authorList>
    </citation>
    <scope>NUCLEOTIDE SEQUENCE</scope>
    <source>
        <strain evidence="2">BX12</strain>
    </source>
</reference>
<name>A0A923SRQ1_9FIRM</name>
<keyword evidence="1" id="KW-0732">Signal</keyword>
<gene>
    <name evidence="2" type="ORF">H9L42_13935</name>
</gene>
<comment type="caution">
    <text evidence="2">The sequence shown here is derived from an EMBL/GenBank/DDBJ whole genome shotgun (WGS) entry which is preliminary data.</text>
</comment>
<evidence type="ECO:0000313" key="3">
    <source>
        <dbReference type="Proteomes" id="UP000602647"/>
    </source>
</evidence>
<evidence type="ECO:0000313" key="2">
    <source>
        <dbReference type="EMBL" id="MBC6680922.1"/>
    </source>
</evidence>
<dbReference type="AlphaFoldDB" id="A0A923SRQ1"/>
<keyword evidence="3" id="KW-1185">Reference proteome</keyword>
<proteinExistence type="predicted"/>
<protein>
    <submittedName>
        <fullName evidence="2">Uncharacterized protein</fullName>
    </submittedName>
</protein>
<dbReference type="Proteomes" id="UP000602647">
    <property type="component" value="Unassembled WGS sequence"/>
</dbReference>
<evidence type="ECO:0000256" key="1">
    <source>
        <dbReference type="SAM" id="SignalP"/>
    </source>
</evidence>
<dbReference type="RefSeq" id="WP_187304017.1">
    <property type="nucleotide sequence ID" value="NZ_JACRYT010000021.1"/>
</dbReference>
<organism evidence="2 3">
    <name type="scientific">Zhenpiania hominis</name>
    <dbReference type="NCBI Taxonomy" id="2763644"/>
    <lineage>
        <taxon>Bacteria</taxon>
        <taxon>Bacillati</taxon>
        <taxon>Bacillota</taxon>
        <taxon>Clostridia</taxon>
        <taxon>Peptostreptococcales</taxon>
        <taxon>Anaerovoracaceae</taxon>
        <taxon>Zhenpiania</taxon>
    </lineage>
</organism>
<feature type="signal peptide" evidence="1">
    <location>
        <begin position="1"/>
        <end position="25"/>
    </location>
</feature>
<accession>A0A923SRQ1</accession>
<dbReference type="EMBL" id="JACRYT010000021">
    <property type="protein sequence ID" value="MBC6680922.1"/>
    <property type="molecule type" value="Genomic_DNA"/>
</dbReference>
<sequence>MKKQLLSVSLAIAVLVIQPAVPAFAKEQPSIKTEQSCDTIETDTRITVNPQKITAGTLSFNRRSDSLGVGTLQVISSTTPSSMKATIRLQVKKNGTSTYKNASTASVTAKVTNKKTLTKSFSFKISTAKKYRVKATVVETINGNTVTSTFYKKLS</sequence>
<feature type="chain" id="PRO_5037231025" evidence="1">
    <location>
        <begin position="26"/>
        <end position="155"/>
    </location>
</feature>